<evidence type="ECO:0000256" key="2">
    <source>
        <dbReference type="SAM" id="SignalP"/>
    </source>
</evidence>
<evidence type="ECO:0000259" key="3">
    <source>
        <dbReference type="Pfam" id="PF13860"/>
    </source>
</evidence>
<sequence>MSKRFLPLFVLAILLSAQLCFAQSISKDVVPAANTARCFAVGNVDLSSANEIAIGESESFMWYDGNFPQYRRALYVYRPGTGIVWYDTMYAGEGGVQAVCIGDVNNDGVNEIAVLNGSATDGGQAHLSIWAYSGGDIWTNVWDTTYSSQRFGERDLAIGDCDNDGQNELVVGFDWYGRCFRVYEHTGSNNFTESFNSGYISDVRSVQVADCDNDGNNEILVGTANWGTWDVRVYKWNGSAYALQWDSPTIGQMHAVCGDVDNDGLNEIVAASHGGDWHPDSVGIRVYRYNAGTYNLLWQSPKILACDVQIGNALNVSPSKNQILFSAVWWSDVASSFDTCSAGWGVYAWNGATFELKYFHQTEPNHWESWVGIADADNDGISEIISAPGQIVLYQASGWTGVSSGSITPTRDAALFLNQNYPNPTQSFTTIAYSIPNNGFVKLNIYNALGQVVKSAVNEAKKAGNYKFTWNGINNDGQRVASGTYLYSLEVDGKATTKKMMILK</sequence>
<dbReference type="NCBIfam" id="TIGR04183">
    <property type="entry name" value="Por_Secre_tail"/>
    <property type="match status" value="1"/>
</dbReference>
<dbReference type="Pfam" id="PF13517">
    <property type="entry name" value="FG-GAP_3"/>
    <property type="match status" value="1"/>
</dbReference>
<dbReference type="Gene3D" id="2.60.40.4070">
    <property type="match status" value="1"/>
</dbReference>
<feature type="signal peptide" evidence="2">
    <location>
        <begin position="1"/>
        <end position="22"/>
    </location>
</feature>
<dbReference type="EMBL" id="JACQXR010000148">
    <property type="protein sequence ID" value="MBI4727697.1"/>
    <property type="molecule type" value="Genomic_DNA"/>
</dbReference>
<gene>
    <name evidence="4" type="ORF">HY768_10855</name>
</gene>
<dbReference type="AlphaFoldDB" id="A0A933MJ11"/>
<evidence type="ECO:0000256" key="1">
    <source>
        <dbReference type="ARBA" id="ARBA00022729"/>
    </source>
</evidence>
<feature type="chain" id="PRO_5036791481" evidence="2">
    <location>
        <begin position="23"/>
        <end position="504"/>
    </location>
</feature>
<keyword evidence="1 2" id="KW-0732">Signal</keyword>
<dbReference type="InterPro" id="IPR026444">
    <property type="entry name" value="Secre_tail"/>
</dbReference>
<dbReference type="Proteomes" id="UP000736328">
    <property type="component" value="Unassembled WGS sequence"/>
</dbReference>
<dbReference type="SUPFAM" id="SSF69318">
    <property type="entry name" value="Integrin alpha N-terminal domain"/>
    <property type="match status" value="1"/>
</dbReference>
<dbReference type="Pfam" id="PF13860">
    <property type="entry name" value="FlgD_ig"/>
    <property type="match status" value="1"/>
</dbReference>
<proteinExistence type="predicted"/>
<organism evidence="4 5">
    <name type="scientific">candidate division TA06 bacterium</name>
    <dbReference type="NCBI Taxonomy" id="2250710"/>
    <lineage>
        <taxon>Bacteria</taxon>
        <taxon>Bacteria division TA06</taxon>
    </lineage>
</organism>
<name>A0A933MJ11_UNCT6</name>
<reference evidence="4" key="1">
    <citation type="submission" date="2020-07" db="EMBL/GenBank/DDBJ databases">
        <title>Huge and variable diversity of episymbiotic CPR bacteria and DPANN archaea in groundwater ecosystems.</title>
        <authorList>
            <person name="He C.Y."/>
            <person name="Keren R."/>
            <person name="Whittaker M."/>
            <person name="Farag I.F."/>
            <person name="Doudna J."/>
            <person name="Cate J.H.D."/>
            <person name="Banfield J.F."/>
        </authorList>
    </citation>
    <scope>NUCLEOTIDE SEQUENCE</scope>
    <source>
        <strain evidence="4">NC_groundwater_1520_Pr4_B-0.1um_53_5</strain>
    </source>
</reference>
<comment type="caution">
    <text evidence="4">The sequence shown here is derived from an EMBL/GenBank/DDBJ whole genome shotgun (WGS) entry which is preliminary data.</text>
</comment>
<dbReference type="InterPro" id="IPR013517">
    <property type="entry name" value="FG-GAP"/>
</dbReference>
<accession>A0A933MJ11</accession>
<protein>
    <submittedName>
        <fullName evidence="4">T9SS type A sorting domain-containing protein</fullName>
    </submittedName>
</protein>
<dbReference type="PANTHER" id="PTHR46580:SF4">
    <property type="entry name" value="ATP_GTP-BINDING PROTEIN"/>
    <property type="match status" value="1"/>
</dbReference>
<dbReference type="InterPro" id="IPR028994">
    <property type="entry name" value="Integrin_alpha_N"/>
</dbReference>
<dbReference type="Gene3D" id="2.130.10.130">
    <property type="entry name" value="Integrin alpha, N-terminal"/>
    <property type="match status" value="1"/>
</dbReference>
<dbReference type="InterPro" id="IPR025965">
    <property type="entry name" value="FlgD/Vpr_Ig-like"/>
</dbReference>
<evidence type="ECO:0000313" key="4">
    <source>
        <dbReference type="EMBL" id="MBI4727697.1"/>
    </source>
</evidence>
<evidence type="ECO:0000313" key="5">
    <source>
        <dbReference type="Proteomes" id="UP000736328"/>
    </source>
</evidence>
<dbReference type="PANTHER" id="PTHR46580">
    <property type="entry name" value="SENSOR KINASE-RELATED"/>
    <property type="match status" value="1"/>
</dbReference>
<feature type="domain" description="FlgD/Vpr Ig-like" evidence="3">
    <location>
        <begin position="440"/>
        <end position="491"/>
    </location>
</feature>